<protein>
    <recommendedName>
        <fullName evidence="4">FAR-17a/AIG1-like protein</fullName>
    </recommendedName>
</protein>
<proteinExistence type="predicted"/>
<dbReference type="EMBL" id="SOGQ01000050">
    <property type="protein sequence ID" value="TFC98735.1"/>
    <property type="molecule type" value="Genomic_DNA"/>
</dbReference>
<feature type="transmembrane region" description="Helical" evidence="1">
    <location>
        <begin position="153"/>
        <end position="171"/>
    </location>
</feature>
<dbReference type="InterPro" id="IPR049713">
    <property type="entry name" value="Pr6Pr-like"/>
</dbReference>
<evidence type="ECO:0008006" key="4">
    <source>
        <dbReference type="Google" id="ProtNLM"/>
    </source>
</evidence>
<evidence type="ECO:0000313" key="2">
    <source>
        <dbReference type="EMBL" id="TFC98735.1"/>
    </source>
</evidence>
<keyword evidence="1" id="KW-0472">Membrane</keyword>
<keyword evidence="1" id="KW-0812">Transmembrane</keyword>
<feature type="transmembrane region" description="Helical" evidence="1">
    <location>
        <begin position="54"/>
        <end position="79"/>
    </location>
</feature>
<dbReference type="Proteomes" id="UP000297853">
    <property type="component" value="Unassembled WGS sequence"/>
</dbReference>
<feature type="transmembrane region" description="Helical" evidence="1">
    <location>
        <begin position="122"/>
        <end position="141"/>
    </location>
</feature>
<evidence type="ECO:0000256" key="1">
    <source>
        <dbReference type="SAM" id="Phobius"/>
    </source>
</evidence>
<organism evidence="2 3">
    <name type="scientific">Cryobacterium sinapicolor</name>
    <dbReference type="NCBI Taxonomy" id="1259236"/>
    <lineage>
        <taxon>Bacteria</taxon>
        <taxon>Bacillati</taxon>
        <taxon>Actinomycetota</taxon>
        <taxon>Actinomycetes</taxon>
        <taxon>Micrococcales</taxon>
        <taxon>Microbacteriaceae</taxon>
        <taxon>Cryobacterium</taxon>
    </lineage>
</organism>
<reference evidence="2 3" key="1">
    <citation type="submission" date="2019-03" db="EMBL/GenBank/DDBJ databases">
        <title>Genomics of glacier-inhabiting Cryobacterium strains.</title>
        <authorList>
            <person name="Liu Q."/>
            <person name="Xin Y.-H."/>
        </authorList>
    </citation>
    <scope>NUCLEOTIDE SEQUENCE [LARGE SCALE GENOMIC DNA]</scope>
    <source>
        <strain evidence="2 3">TMT1-23-1</strain>
    </source>
</reference>
<feature type="transmembrane region" description="Helical" evidence="1">
    <location>
        <begin position="191"/>
        <end position="212"/>
    </location>
</feature>
<keyword evidence="3" id="KW-1185">Reference proteome</keyword>
<evidence type="ECO:0000313" key="3">
    <source>
        <dbReference type="Proteomes" id="UP000297853"/>
    </source>
</evidence>
<feature type="transmembrane region" description="Helical" evidence="1">
    <location>
        <begin position="21"/>
        <end position="42"/>
    </location>
</feature>
<keyword evidence="1" id="KW-1133">Transmembrane helix</keyword>
<gene>
    <name evidence="2" type="ORF">E3T28_09965</name>
</gene>
<feature type="transmembrane region" description="Helical" evidence="1">
    <location>
        <begin position="91"/>
        <end position="110"/>
    </location>
</feature>
<sequence>MLWRGFPHRESSEELRAPLTKLIAIVRLAAVTLGVVAIIATLADTATRATINPFNFFGFFTMQSNIIWLVVMAITGVGVLRGKKQSDLLPLTRGCATAYMILVGAIYNVLLAGQEGGVALEWANNVVHIILPIYAVLDWILFADRPPLAWKRLWVSLIYPMVWVVVVLIRGATDGWVPYPFLNSDTGYGSVFAYVIGIAVLTVVTAAVVWGLSRMQRVKLAPAKAMA</sequence>
<accession>A0ABY2J1L2</accession>
<dbReference type="NCBIfam" id="NF038065">
    <property type="entry name" value="Pr6Pr"/>
    <property type="match status" value="1"/>
</dbReference>
<comment type="caution">
    <text evidence="2">The sequence shown here is derived from an EMBL/GenBank/DDBJ whole genome shotgun (WGS) entry which is preliminary data.</text>
</comment>
<name>A0ABY2J1L2_9MICO</name>